<accession>A0ABY3X4Y3</accession>
<reference evidence="2 3" key="1">
    <citation type="submission" date="2022-03" db="EMBL/GenBank/DDBJ databases">
        <title>Ignatzschineria rhizosphaerae HR5S32.</title>
        <authorList>
            <person name="Sun J.Q."/>
            <person name="Feng J.Y."/>
        </authorList>
    </citation>
    <scope>NUCLEOTIDE SEQUENCE [LARGE SCALE GENOMIC DNA]</scope>
    <source>
        <strain evidence="2 3">HR5S32</strain>
    </source>
</reference>
<dbReference type="EMBL" id="CP093379">
    <property type="protein sequence ID" value="UNM95806.1"/>
    <property type="molecule type" value="Genomic_DNA"/>
</dbReference>
<dbReference type="InterPro" id="IPR052945">
    <property type="entry name" value="Mitotic_Regulator"/>
</dbReference>
<dbReference type="Pfam" id="PF08238">
    <property type="entry name" value="Sel1"/>
    <property type="match status" value="12"/>
</dbReference>
<dbReference type="PANTHER" id="PTHR43628:SF1">
    <property type="entry name" value="CHITIN SYNTHASE REGULATORY FACTOR 2-RELATED"/>
    <property type="match status" value="1"/>
</dbReference>
<evidence type="ECO:0000313" key="2">
    <source>
        <dbReference type="EMBL" id="UNM95806.1"/>
    </source>
</evidence>
<dbReference type="InterPro" id="IPR006597">
    <property type="entry name" value="Sel1-like"/>
</dbReference>
<protein>
    <submittedName>
        <fullName evidence="2">Sel1 repeat family protein</fullName>
    </submittedName>
</protein>
<dbReference type="RefSeq" id="WP_242148418.1">
    <property type="nucleotide sequence ID" value="NZ_CP093379.1"/>
</dbReference>
<dbReference type="Proteomes" id="UP000829542">
    <property type="component" value="Chromosome"/>
</dbReference>
<evidence type="ECO:0000313" key="3">
    <source>
        <dbReference type="Proteomes" id="UP000829542"/>
    </source>
</evidence>
<organism evidence="2 3">
    <name type="scientific">Ignatzschineria rhizosphaerae</name>
    <dbReference type="NCBI Taxonomy" id="2923279"/>
    <lineage>
        <taxon>Bacteria</taxon>
        <taxon>Pseudomonadati</taxon>
        <taxon>Pseudomonadota</taxon>
        <taxon>Gammaproteobacteria</taxon>
        <taxon>Cardiobacteriales</taxon>
        <taxon>Ignatzschineriaceae</taxon>
        <taxon>Ignatzschineria</taxon>
    </lineage>
</organism>
<proteinExistence type="predicted"/>
<dbReference type="SUPFAM" id="SSF81901">
    <property type="entry name" value="HCP-like"/>
    <property type="match status" value="3"/>
</dbReference>
<feature type="chain" id="PRO_5047311609" evidence="1">
    <location>
        <begin position="25"/>
        <end position="726"/>
    </location>
</feature>
<dbReference type="PANTHER" id="PTHR43628">
    <property type="entry name" value="ACTIVATOR OF C KINASE PROTEIN 1-RELATED"/>
    <property type="match status" value="1"/>
</dbReference>
<gene>
    <name evidence="2" type="ORF">MMG00_11430</name>
</gene>
<sequence>MFKMSSKKVLLSLLISSFMVPTFAASPLESYIDQTINRQNSSNSESSSKSTTVTELLAMDHYDRHAALTNMLDKIQVGAEKGNAEDLFLLGYYYYSEGEDNEKAEDFHKAKENFLKAEKLGSKDAIYLLGELYFYGEGVPQDYQKAAQYYEKAAALKQKDALFSLGALYMNGFGFDEDIPKAMEYYRKAAELGDNTSINTLGYYYEMGSSPDIEINLNTATTWYQKSCDNGDSHGCDAVNRLKIHTLSFDTVFSEIVENYHGPIASSRSIPAVSTFLEQDDYDRDMMLVDYYPEIIKKAESKESDALYLLGLYYQVKGDDNYDSYAYGQAKILFEKAIELGSIDAIYSLAELYYYGNGVEQDYEKSFSLYADPKLESYPEAIFSLAVQYDSGEGVEQSYEKSFKLFEKAANLGHMPSTFNIGFMYEYGEYVDVDYEEAKKWYQKGCDVNYNEACRAVELVDNKINGNSHDSETNTELESLFNEIMGSEASEPLELTAQSVLNADNDVALEFLKSQTDVLLEKVKTDNDAESLFLTGYLFYLEGLDTDSDHTYSQSYALMEKAAAEGSLDAYFYLGVMSFHGDGTEKDYGKSREFMEKIENSGNTEALFYLATIYDEGLGVDIDQERSFNLYLKASNLGHSDSTYNVGFMYEYGEYVAEDLIEAQKWYQKACDLGDRDGCEKVANLNPAESLDDEAAFEVIDETPKKERNPIEGNLENFFNAILEIF</sequence>
<dbReference type="SMART" id="SM00671">
    <property type="entry name" value="SEL1"/>
    <property type="match status" value="12"/>
</dbReference>
<keyword evidence="3" id="KW-1185">Reference proteome</keyword>
<dbReference type="Gene3D" id="1.25.40.10">
    <property type="entry name" value="Tetratricopeptide repeat domain"/>
    <property type="match status" value="3"/>
</dbReference>
<evidence type="ECO:0000256" key="1">
    <source>
        <dbReference type="SAM" id="SignalP"/>
    </source>
</evidence>
<keyword evidence="1" id="KW-0732">Signal</keyword>
<feature type="signal peptide" evidence="1">
    <location>
        <begin position="1"/>
        <end position="24"/>
    </location>
</feature>
<name>A0ABY3X4Y3_9GAMM</name>
<dbReference type="InterPro" id="IPR011990">
    <property type="entry name" value="TPR-like_helical_dom_sf"/>
</dbReference>